<dbReference type="Pfam" id="PF00440">
    <property type="entry name" value="TetR_N"/>
    <property type="match status" value="1"/>
</dbReference>
<dbReference type="AlphaFoldDB" id="A0A975HD92"/>
<dbReference type="InterPro" id="IPR001647">
    <property type="entry name" value="HTH_TetR"/>
</dbReference>
<evidence type="ECO:0000256" key="4">
    <source>
        <dbReference type="PROSITE-ProRule" id="PRU00335"/>
    </source>
</evidence>
<feature type="DNA-binding region" description="H-T-H motif" evidence="4">
    <location>
        <begin position="35"/>
        <end position="54"/>
    </location>
</feature>
<dbReference type="GO" id="GO:0000976">
    <property type="term" value="F:transcription cis-regulatory region binding"/>
    <property type="evidence" value="ECO:0007669"/>
    <property type="project" value="TreeGrafter"/>
</dbReference>
<name>A0A975HD92_9SPHN</name>
<dbReference type="Pfam" id="PF21351">
    <property type="entry name" value="TetR_C_41"/>
    <property type="match status" value="1"/>
</dbReference>
<keyword evidence="2 4" id="KW-0238">DNA-binding</keyword>
<keyword evidence="3" id="KW-0804">Transcription</keyword>
<dbReference type="RefSeq" id="WP_208632544.1">
    <property type="nucleotide sequence ID" value="NZ_CP059319.1"/>
</dbReference>
<gene>
    <name evidence="6" type="ORF">HRJ34_23140</name>
</gene>
<protein>
    <submittedName>
        <fullName evidence="6">TetR family transcriptional regulator</fullName>
    </submittedName>
</protein>
<evidence type="ECO:0000256" key="3">
    <source>
        <dbReference type="ARBA" id="ARBA00023163"/>
    </source>
</evidence>
<reference evidence="6" key="1">
    <citation type="submission" date="2020-07" db="EMBL/GenBank/DDBJ databases">
        <authorList>
            <person name="Camacho E."/>
        </authorList>
    </citation>
    <scope>NUCLEOTIDE SEQUENCE</scope>
    <source>
        <strain evidence="6">MPO218</strain>
    </source>
</reference>
<dbReference type="GO" id="GO:0003700">
    <property type="term" value="F:DNA-binding transcription factor activity"/>
    <property type="evidence" value="ECO:0007669"/>
    <property type="project" value="TreeGrafter"/>
</dbReference>
<dbReference type="EMBL" id="CP059319">
    <property type="protein sequence ID" value="QTH21180.1"/>
    <property type="molecule type" value="Genomic_DNA"/>
</dbReference>
<sequence length="202" mass="21684">MKKDGVRAGQAAATRAGIVAAAKRLFQAQGYADTPIDEIVAEAGVTRGALYHHFKDKGALFREVFHAVEHELMQRAEPPDVTGEADPWRRFRLRMQGFLDAIVAPSVHRVLLLDGPLVLGWAQWRTLEADYGLAAIGRALDAAMANGSVARAPVRALSHLILAAVDEAALMIAHAADRPAARAEAGQALDRFLAGIAVRPDI</sequence>
<dbReference type="PANTHER" id="PTHR30055">
    <property type="entry name" value="HTH-TYPE TRANSCRIPTIONAL REGULATOR RUTR"/>
    <property type="match status" value="1"/>
</dbReference>
<accession>A0A975HD92</accession>
<evidence type="ECO:0000256" key="1">
    <source>
        <dbReference type="ARBA" id="ARBA00023015"/>
    </source>
</evidence>
<organism evidence="6 7">
    <name type="scientific">Rhizorhabdus wittichii</name>
    <dbReference type="NCBI Taxonomy" id="160791"/>
    <lineage>
        <taxon>Bacteria</taxon>
        <taxon>Pseudomonadati</taxon>
        <taxon>Pseudomonadota</taxon>
        <taxon>Alphaproteobacteria</taxon>
        <taxon>Sphingomonadales</taxon>
        <taxon>Sphingomonadaceae</taxon>
        <taxon>Rhizorhabdus</taxon>
    </lineage>
</organism>
<keyword evidence="1" id="KW-0805">Transcription regulation</keyword>
<proteinExistence type="predicted"/>
<dbReference type="InterPro" id="IPR049484">
    <property type="entry name" value="Rv0078-like_C"/>
</dbReference>
<evidence type="ECO:0000256" key="2">
    <source>
        <dbReference type="ARBA" id="ARBA00023125"/>
    </source>
</evidence>
<dbReference type="Gene3D" id="1.10.357.10">
    <property type="entry name" value="Tetracycline Repressor, domain 2"/>
    <property type="match status" value="1"/>
</dbReference>
<evidence type="ECO:0000313" key="7">
    <source>
        <dbReference type="Proteomes" id="UP000664914"/>
    </source>
</evidence>
<evidence type="ECO:0000259" key="5">
    <source>
        <dbReference type="PROSITE" id="PS50977"/>
    </source>
</evidence>
<dbReference type="InterPro" id="IPR050109">
    <property type="entry name" value="HTH-type_TetR-like_transc_reg"/>
</dbReference>
<reference evidence="6" key="2">
    <citation type="submission" date="2021-04" db="EMBL/GenBank/DDBJ databases">
        <title>Isolation and genomic analysis of the ibuprofen-degrading bacterium Sphingomonas strain MPO218.</title>
        <authorList>
            <person name="Aulestia M."/>
            <person name="Flores A."/>
            <person name="Mangas E.L."/>
            <person name="Perez-Pulido A.J."/>
            <person name="Santero E."/>
            <person name="Camacho E.M."/>
        </authorList>
    </citation>
    <scope>NUCLEOTIDE SEQUENCE</scope>
    <source>
        <strain evidence="6">MPO218</strain>
    </source>
</reference>
<evidence type="ECO:0000313" key="6">
    <source>
        <dbReference type="EMBL" id="QTH21180.1"/>
    </source>
</evidence>
<dbReference type="SUPFAM" id="SSF46689">
    <property type="entry name" value="Homeodomain-like"/>
    <property type="match status" value="1"/>
</dbReference>
<dbReference type="PRINTS" id="PR00455">
    <property type="entry name" value="HTHTETR"/>
</dbReference>
<dbReference type="PANTHER" id="PTHR30055:SF234">
    <property type="entry name" value="HTH-TYPE TRANSCRIPTIONAL REGULATOR BETI"/>
    <property type="match status" value="1"/>
</dbReference>
<feature type="domain" description="HTH tetR-type" evidence="5">
    <location>
        <begin position="12"/>
        <end position="72"/>
    </location>
</feature>
<dbReference type="PROSITE" id="PS50977">
    <property type="entry name" value="HTH_TETR_2"/>
    <property type="match status" value="1"/>
</dbReference>
<dbReference type="InterPro" id="IPR009057">
    <property type="entry name" value="Homeodomain-like_sf"/>
</dbReference>
<dbReference type="Proteomes" id="UP000664914">
    <property type="component" value="Chromosome"/>
</dbReference>